<dbReference type="Pfam" id="PF00583">
    <property type="entry name" value="Acetyltransf_1"/>
    <property type="match status" value="1"/>
</dbReference>
<accession>A0A8E2JYF8</accession>
<dbReference type="PANTHER" id="PTHR43800:SF1">
    <property type="entry name" value="PEPTIDYL-LYSINE N-ACETYLTRANSFERASE YJAB"/>
    <property type="match status" value="1"/>
</dbReference>
<dbReference type="SUPFAM" id="SSF55729">
    <property type="entry name" value="Acyl-CoA N-acyltransferases (Nat)"/>
    <property type="match status" value="1"/>
</dbReference>
<dbReference type="CDD" id="cd04301">
    <property type="entry name" value="NAT_SF"/>
    <property type="match status" value="1"/>
</dbReference>
<reference evidence="4 5" key="1">
    <citation type="journal article" date="2016" name="Nat. Commun.">
        <title>Ectomycorrhizal ecology is imprinted in the genome of the dominant symbiotic fungus Cenococcum geophilum.</title>
        <authorList>
            <consortium name="DOE Joint Genome Institute"/>
            <person name="Peter M."/>
            <person name="Kohler A."/>
            <person name="Ohm R.A."/>
            <person name="Kuo A."/>
            <person name="Krutzmann J."/>
            <person name="Morin E."/>
            <person name="Arend M."/>
            <person name="Barry K.W."/>
            <person name="Binder M."/>
            <person name="Choi C."/>
            <person name="Clum A."/>
            <person name="Copeland A."/>
            <person name="Grisel N."/>
            <person name="Haridas S."/>
            <person name="Kipfer T."/>
            <person name="LaButti K."/>
            <person name="Lindquist E."/>
            <person name="Lipzen A."/>
            <person name="Maire R."/>
            <person name="Meier B."/>
            <person name="Mihaltcheva S."/>
            <person name="Molinier V."/>
            <person name="Murat C."/>
            <person name="Poggeler S."/>
            <person name="Quandt C.A."/>
            <person name="Sperisen C."/>
            <person name="Tritt A."/>
            <person name="Tisserant E."/>
            <person name="Crous P.W."/>
            <person name="Henrissat B."/>
            <person name="Nehls U."/>
            <person name="Egli S."/>
            <person name="Spatafora J.W."/>
            <person name="Grigoriev I.V."/>
            <person name="Martin F.M."/>
        </authorList>
    </citation>
    <scope>NUCLEOTIDE SEQUENCE [LARGE SCALE GENOMIC DNA]</scope>
    <source>
        <strain evidence="4 5">CBS 207.34</strain>
    </source>
</reference>
<protein>
    <submittedName>
        <fullName evidence="4">GCN5-like N-acetyltransferase</fullName>
    </submittedName>
</protein>
<evidence type="ECO:0000259" key="3">
    <source>
        <dbReference type="PROSITE" id="PS51186"/>
    </source>
</evidence>
<keyword evidence="2" id="KW-0012">Acyltransferase</keyword>
<dbReference type="Gene3D" id="3.40.630.30">
    <property type="match status" value="1"/>
</dbReference>
<dbReference type="OrthoDB" id="2744543at2759"/>
<dbReference type="PANTHER" id="PTHR43800">
    <property type="entry name" value="PEPTIDYL-LYSINE N-ACETYLTRANSFERASE YJAB"/>
    <property type="match status" value="1"/>
</dbReference>
<organism evidence="4 5">
    <name type="scientific">Glonium stellatum</name>
    <dbReference type="NCBI Taxonomy" id="574774"/>
    <lineage>
        <taxon>Eukaryota</taxon>
        <taxon>Fungi</taxon>
        <taxon>Dikarya</taxon>
        <taxon>Ascomycota</taxon>
        <taxon>Pezizomycotina</taxon>
        <taxon>Dothideomycetes</taxon>
        <taxon>Pleosporomycetidae</taxon>
        <taxon>Gloniales</taxon>
        <taxon>Gloniaceae</taxon>
        <taxon>Glonium</taxon>
    </lineage>
</organism>
<evidence type="ECO:0000313" key="5">
    <source>
        <dbReference type="Proteomes" id="UP000250140"/>
    </source>
</evidence>
<dbReference type="GO" id="GO:0016747">
    <property type="term" value="F:acyltransferase activity, transferring groups other than amino-acyl groups"/>
    <property type="evidence" value="ECO:0007669"/>
    <property type="project" value="InterPro"/>
</dbReference>
<dbReference type="AlphaFoldDB" id="A0A8E2JYF8"/>
<evidence type="ECO:0000256" key="2">
    <source>
        <dbReference type="ARBA" id="ARBA00023315"/>
    </source>
</evidence>
<name>A0A8E2JYF8_9PEZI</name>
<dbReference type="Proteomes" id="UP000250140">
    <property type="component" value="Unassembled WGS sequence"/>
</dbReference>
<evidence type="ECO:0000256" key="1">
    <source>
        <dbReference type="ARBA" id="ARBA00022679"/>
    </source>
</evidence>
<keyword evidence="1 4" id="KW-0808">Transferase</keyword>
<dbReference type="InterPro" id="IPR016181">
    <property type="entry name" value="Acyl_CoA_acyltransferase"/>
</dbReference>
<proteinExistence type="predicted"/>
<dbReference type="PROSITE" id="PS51186">
    <property type="entry name" value="GNAT"/>
    <property type="match status" value="1"/>
</dbReference>
<dbReference type="EMBL" id="KV748617">
    <property type="protein sequence ID" value="OCL14103.1"/>
    <property type="molecule type" value="Genomic_DNA"/>
</dbReference>
<evidence type="ECO:0000313" key="4">
    <source>
        <dbReference type="EMBL" id="OCL14103.1"/>
    </source>
</evidence>
<dbReference type="InterPro" id="IPR000182">
    <property type="entry name" value="GNAT_dom"/>
</dbReference>
<gene>
    <name evidence="4" type="ORF">AOQ84DRAFT_57709</name>
</gene>
<sequence length="187" mass="21207">MESISIRLTQPTDLALIQAIEVASGQAFRALRMDAIADDPPLSLESLMVYHQAEHAWVAVPSKDADRPIAYILVYTVHNDGLEGWRCAFIHQVTVSPDYSRRGIGKALIEHVADWARKNGMRALDLTTFVDVPWNKPYYERLGFRVVDEEALLCNHAVGLRRVILCERQDSVLGNWPRVAMRKLLQD</sequence>
<feature type="domain" description="N-acetyltransferase" evidence="3">
    <location>
        <begin position="4"/>
        <end position="167"/>
    </location>
</feature>
<keyword evidence="5" id="KW-1185">Reference proteome</keyword>